<accession>A0AC34FLD8</accession>
<name>A0AC34FLD8_9BILA</name>
<dbReference type="WBParaSite" id="ES5_v2.g18194.t1">
    <property type="protein sequence ID" value="ES5_v2.g18194.t1"/>
    <property type="gene ID" value="ES5_v2.g18194"/>
</dbReference>
<reference evidence="2" key="1">
    <citation type="submission" date="2022-11" db="UniProtKB">
        <authorList>
            <consortium name="WormBaseParasite"/>
        </authorList>
    </citation>
    <scope>IDENTIFICATION</scope>
</reference>
<protein>
    <submittedName>
        <fullName evidence="2">Uncharacterized protein</fullName>
    </submittedName>
</protein>
<dbReference type="Proteomes" id="UP000887579">
    <property type="component" value="Unplaced"/>
</dbReference>
<proteinExistence type="predicted"/>
<sequence>MSDNIPIRATSINFPNGDPVYLDKIFECVPKVTWKTYENKEFPIFGLDFINTYKEIDASKLEHFVLDMISFPYFVLFTKFMDKNPHVAFKINFIPDSLSSEETKSVEKYVQKIIDAGIQKPPTPMIEFPEQSQEQLIAIRWVAAKKCMNTSAPPLCHMFPAFRLP</sequence>
<organism evidence="1 2">
    <name type="scientific">Panagrolaimus sp. ES5</name>
    <dbReference type="NCBI Taxonomy" id="591445"/>
    <lineage>
        <taxon>Eukaryota</taxon>
        <taxon>Metazoa</taxon>
        <taxon>Ecdysozoa</taxon>
        <taxon>Nematoda</taxon>
        <taxon>Chromadorea</taxon>
        <taxon>Rhabditida</taxon>
        <taxon>Tylenchina</taxon>
        <taxon>Panagrolaimomorpha</taxon>
        <taxon>Panagrolaimoidea</taxon>
        <taxon>Panagrolaimidae</taxon>
        <taxon>Panagrolaimus</taxon>
    </lineage>
</organism>
<evidence type="ECO:0000313" key="2">
    <source>
        <dbReference type="WBParaSite" id="ES5_v2.g18194.t1"/>
    </source>
</evidence>
<evidence type="ECO:0000313" key="1">
    <source>
        <dbReference type="Proteomes" id="UP000887579"/>
    </source>
</evidence>